<accession>A0A497XDZ0</accession>
<dbReference type="Pfam" id="PF04016">
    <property type="entry name" value="DUF364"/>
    <property type="match status" value="1"/>
</dbReference>
<name>A0A497XDZ0_9PROT</name>
<evidence type="ECO:0000313" key="3">
    <source>
        <dbReference type="Proteomes" id="UP000268908"/>
    </source>
</evidence>
<dbReference type="EMBL" id="RCCI01000005">
    <property type="protein sequence ID" value="RLJ65190.1"/>
    <property type="molecule type" value="Genomic_DNA"/>
</dbReference>
<dbReference type="OrthoDB" id="6398618at2"/>
<dbReference type="AlphaFoldDB" id="A0A497XDZ0"/>
<dbReference type="Proteomes" id="UP000268908">
    <property type="component" value="Unassembled WGS sequence"/>
</dbReference>
<comment type="caution">
    <text evidence="2">The sequence shown here is derived from an EMBL/GenBank/DDBJ whole genome shotgun (WGS) entry which is preliminary data.</text>
</comment>
<dbReference type="RefSeq" id="WP_121241844.1">
    <property type="nucleotide sequence ID" value="NZ_BHVV01000008.1"/>
</dbReference>
<keyword evidence="3" id="KW-1185">Reference proteome</keyword>
<gene>
    <name evidence="2" type="ORF">DFR35_1846</name>
</gene>
<feature type="domain" description="Putative heavy-metal chelation" evidence="1">
    <location>
        <begin position="132"/>
        <end position="264"/>
    </location>
</feature>
<dbReference type="SUPFAM" id="SSF159713">
    <property type="entry name" value="Dhaf3308-like"/>
    <property type="match status" value="1"/>
</dbReference>
<organism evidence="2 3">
    <name type="scientific">Sulfurisoma sediminicola</name>
    <dbReference type="NCBI Taxonomy" id="1381557"/>
    <lineage>
        <taxon>Bacteria</taxon>
        <taxon>Pseudomonadati</taxon>
        <taxon>Pseudomonadota</taxon>
        <taxon>Betaproteobacteria</taxon>
        <taxon>Nitrosomonadales</taxon>
        <taxon>Sterolibacteriaceae</taxon>
        <taxon>Sulfurisoma</taxon>
    </lineage>
</organism>
<evidence type="ECO:0000313" key="2">
    <source>
        <dbReference type="EMBL" id="RLJ65190.1"/>
    </source>
</evidence>
<sequence>MTFAAEYLAQLEAFAAIGPLPRVRALHLPPEPSAEDNKGEFCALELDDGSLGLSYVLLDDTLAQLREGADSFGLAGADPLEVARGYLYNDGGHGIRKTLGFAAANALTRCLFDRAGYVPPEAGDSIGGIAPQPGDHIGMIGLFKPLLGRILASGARLTVVELKEELAGAADGYVVTLDADSLLDCTKVVATGTLLLNDTLDRMLESCRNARWFAMVGPSAGCLPDALFARGVTLLGGSWITDGPAFVETLKSGEKRSGCARKSAISRDGYPGTDALLQRLW</sequence>
<proteinExistence type="predicted"/>
<evidence type="ECO:0000259" key="1">
    <source>
        <dbReference type="Pfam" id="PF04016"/>
    </source>
</evidence>
<protein>
    <submittedName>
        <fullName evidence="2">Putative heavy-metal chelation protein</fullName>
    </submittedName>
</protein>
<reference evidence="2 3" key="1">
    <citation type="submission" date="2018-10" db="EMBL/GenBank/DDBJ databases">
        <title>Genomic Encyclopedia of Type Strains, Phase IV (KMG-IV): sequencing the most valuable type-strain genomes for metagenomic binning, comparative biology and taxonomic classification.</title>
        <authorList>
            <person name="Goeker M."/>
        </authorList>
    </citation>
    <scope>NUCLEOTIDE SEQUENCE [LARGE SCALE GENOMIC DNA]</scope>
    <source>
        <strain evidence="2 3">DSM 26916</strain>
    </source>
</reference>
<dbReference type="Gene3D" id="3.40.50.11590">
    <property type="match status" value="1"/>
</dbReference>
<dbReference type="InterPro" id="IPR007161">
    <property type="entry name" value="DUF364"/>
</dbReference>